<reference evidence="3" key="1">
    <citation type="journal article" date="2017" name="Nat. Ecol. Evol.">
        <title>Genome expansion and lineage-specific genetic innovations in the forest pathogenic fungi Armillaria.</title>
        <authorList>
            <person name="Sipos G."/>
            <person name="Prasanna A.N."/>
            <person name="Walter M.C."/>
            <person name="O'Connor E."/>
            <person name="Balint B."/>
            <person name="Krizsan K."/>
            <person name="Kiss B."/>
            <person name="Hess J."/>
            <person name="Varga T."/>
            <person name="Slot J."/>
            <person name="Riley R."/>
            <person name="Boka B."/>
            <person name="Rigling D."/>
            <person name="Barry K."/>
            <person name="Lee J."/>
            <person name="Mihaltcheva S."/>
            <person name="LaButti K."/>
            <person name="Lipzen A."/>
            <person name="Waldron R."/>
            <person name="Moloney N.M."/>
            <person name="Sperisen C."/>
            <person name="Kredics L."/>
            <person name="Vagvoelgyi C."/>
            <person name="Patrignani A."/>
            <person name="Fitzpatrick D."/>
            <person name="Nagy I."/>
            <person name="Doyle S."/>
            <person name="Anderson J.B."/>
            <person name="Grigoriev I.V."/>
            <person name="Gueldener U."/>
            <person name="Muensterkoetter M."/>
            <person name="Nagy L.G."/>
        </authorList>
    </citation>
    <scope>NUCLEOTIDE SEQUENCE [LARGE SCALE GENOMIC DNA]</scope>
    <source>
        <strain evidence="3">C18/9</strain>
    </source>
</reference>
<accession>A0A284S5C1</accession>
<feature type="region of interest" description="Disordered" evidence="1">
    <location>
        <begin position="39"/>
        <end position="64"/>
    </location>
</feature>
<keyword evidence="3" id="KW-1185">Reference proteome</keyword>
<dbReference type="AlphaFoldDB" id="A0A284S5C1"/>
<name>A0A284S5C1_ARMOS</name>
<evidence type="ECO:0000313" key="3">
    <source>
        <dbReference type="Proteomes" id="UP000219338"/>
    </source>
</evidence>
<organism evidence="2 3">
    <name type="scientific">Armillaria ostoyae</name>
    <name type="common">Armillaria root rot fungus</name>
    <dbReference type="NCBI Taxonomy" id="47428"/>
    <lineage>
        <taxon>Eukaryota</taxon>
        <taxon>Fungi</taxon>
        <taxon>Dikarya</taxon>
        <taxon>Basidiomycota</taxon>
        <taxon>Agaricomycotina</taxon>
        <taxon>Agaricomycetes</taxon>
        <taxon>Agaricomycetidae</taxon>
        <taxon>Agaricales</taxon>
        <taxon>Marasmiineae</taxon>
        <taxon>Physalacriaceae</taxon>
        <taxon>Armillaria</taxon>
    </lineage>
</organism>
<dbReference type="Proteomes" id="UP000219338">
    <property type="component" value="Unassembled WGS sequence"/>
</dbReference>
<protein>
    <submittedName>
        <fullName evidence="2">Uncharacterized protein</fullName>
    </submittedName>
</protein>
<proteinExistence type="predicted"/>
<dbReference type="EMBL" id="FUEG01000033">
    <property type="protein sequence ID" value="SJL16193.1"/>
    <property type="molecule type" value="Genomic_DNA"/>
</dbReference>
<evidence type="ECO:0000256" key="1">
    <source>
        <dbReference type="SAM" id="MobiDB-lite"/>
    </source>
</evidence>
<sequence>MGRKGYEQDEVMKVAAPTSNGLTDEDAILDVDSPGVYTMDDARTMSTPAPTAPPLPPRLKTNMGSYCPAQSINSPQLRHIPSSNIAITADNDEDLPFPFPTHPVMLNSAVDPELATSFDGLGYIHSEM</sequence>
<evidence type="ECO:0000313" key="2">
    <source>
        <dbReference type="EMBL" id="SJL16193.1"/>
    </source>
</evidence>
<gene>
    <name evidence="2" type="ORF">ARMOST_19712</name>
</gene>